<protein>
    <recommendedName>
        <fullName evidence="2">Helicase-associated domain-containing protein</fullName>
    </recommendedName>
</protein>
<feature type="domain" description="Helicase-associated" evidence="2">
    <location>
        <begin position="516"/>
        <end position="583"/>
    </location>
</feature>
<reference evidence="3" key="1">
    <citation type="submission" date="2021-01" db="EMBL/GenBank/DDBJ databases">
        <authorList>
            <person name="Corre E."/>
            <person name="Pelletier E."/>
            <person name="Niang G."/>
            <person name="Scheremetjew M."/>
            <person name="Finn R."/>
            <person name="Kale V."/>
            <person name="Holt S."/>
            <person name="Cochrane G."/>
            <person name="Meng A."/>
            <person name="Brown T."/>
            <person name="Cohen L."/>
        </authorList>
    </citation>
    <scope>NUCLEOTIDE SEQUENCE</scope>
    <source>
        <strain evidence="3">CCMP125</strain>
    </source>
</reference>
<feature type="domain" description="Helicase-associated" evidence="2">
    <location>
        <begin position="127"/>
        <end position="194"/>
    </location>
</feature>
<sequence>MSEDVKAEETTDLLGQIPAGEADSAKKGSTRRAKDGVKKGSSGKSSKGQDAAEAAAAEENKTKEKEASGKTTSKKKEGSDGNDDLTSLTNLKKAASEMNDAAAAAAASEAESDGKPALMSVNQKKAEDRWMERYQELLTFFEEHGHSKVTASLNKSLANWVVLQRHQLKLFKESPEKPNRMTQARADLLEKVNMEWMPPPKKQEDEKEKNAESRQEIQDKRWMERYKELEEYHAKNGHSKVPQKYPENQSLANWVASQKHLLKLFREMPKGQNSRMNETRAQLLEKVDVEYSRTIKGTSWNERYERLSQLYLEHGERVYVKLNKVDAKLSSWVSAQRHDRKESKLSRDRIEKLDKLNFKWHGSGSKWIDHYHDLVEFHEQNGHSKVPLEYKHRPKLGRWVADQRVAYRLYNEGKKSGMTADKIEKLEKLNFPWALRPRESWMTHYEALCQYRTKHGNCLVPQRHEENLGLGEWVRTQRKQYKLYSEDKNKPGCSITDEKVQLLENINFEWKCKASPEDWMTRYNELGKYLEQHGDCNVPKVYQANRALGNWVQHQRKHYKAFHSNRPTKITEERIQLLERMGFQWQVREGFPKKRSDQQDSPATVTMAKAAAQRTSPARSQRTSPSRARAPVQQQFPQQQYFPNGYGGQEEEEQQQQMFLPDQQEEYDDDEIESDDEPGDEMTDALAQAEREAQEAAAEARRKAKELEILRKRAYESGVHRGSSTKKKTRYSY</sequence>
<feature type="compositionally biased region" description="Low complexity" evidence="1">
    <location>
        <begin position="96"/>
        <end position="109"/>
    </location>
</feature>
<feature type="domain" description="Helicase-associated" evidence="2">
    <location>
        <begin position="218"/>
        <end position="288"/>
    </location>
</feature>
<feature type="compositionally biased region" description="Acidic residues" evidence="1">
    <location>
        <begin position="663"/>
        <end position="683"/>
    </location>
</feature>
<feature type="compositionally biased region" description="Basic and acidic residues" evidence="1">
    <location>
        <begin position="689"/>
        <end position="719"/>
    </location>
</feature>
<dbReference type="AlphaFoldDB" id="A0A7S2YR94"/>
<feature type="region of interest" description="Disordered" evidence="1">
    <location>
        <begin position="592"/>
        <end position="733"/>
    </location>
</feature>
<feature type="region of interest" description="Disordered" evidence="1">
    <location>
        <begin position="197"/>
        <end position="216"/>
    </location>
</feature>
<evidence type="ECO:0000256" key="1">
    <source>
        <dbReference type="SAM" id="MobiDB-lite"/>
    </source>
</evidence>
<evidence type="ECO:0000259" key="2">
    <source>
        <dbReference type="Pfam" id="PF03457"/>
    </source>
</evidence>
<feature type="domain" description="Helicase-associated" evidence="2">
    <location>
        <begin position="298"/>
        <end position="358"/>
    </location>
</feature>
<proteinExistence type="predicted"/>
<dbReference type="EMBL" id="HBHT01037293">
    <property type="protein sequence ID" value="CAD9990759.1"/>
    <property type="molecule type" value="Transcribed_RNA"/>
</dbReference>
<organism evidence="3">
    <name type="scientific">Entomoneis paludosa</name>
    <dbReference type="NCBI Taxonomy" id="265537"/>
    <lineage>
        <taxon>Eukaryota</taxon>
        <taxon>Sar</taxon>
        <taxon>Stramenopiles</taxon>
        <taxon>Ochrophyta</taxon>
        <taxon>Bacillariophyta</taxon>
        <taxon>Bacillariophyceae</taxon>
        <taxon>Bacillariophycidae</taxon>
        <taxon>Entomoneidaceae</taxon>
        <taxon>Entomoneis</taxon>
    </lineage>
</organism>
<feature type="compositionally biased region" description="Basic and acidic residues" evidence="1">
    <location>
        <begin position="201"/>
        <end position="216"/>
    </location>
</feature>
<feature type="domain" description="Helicase-associated" evidence="2">
    <location>
        <begin position="366"/>
        <end position="431"/>
    </location>
</feature>
<accession>A0A7S2YR94</accession>
<feature type="domain" description="Helicase-associated" evidence="2">
    <location>
        <begin position="438"/>
        <end position="508"/>
    </location>
</feature>
<feature type="region of interest" description="Disordered" evidence="1">
    <location>
        <begin position="1"/>
        <end position="120"/>
    </location>
</feature>
<feature type="compositionally biased region" description="Polar residues" evidence="1">
    <location>
        <begin position="613"/>
        <end position="626"/>
    </location>
</feature>
<gene>
    <name evidence="3" type="ORF">APAL1065_LOCUS25049</name>
</gene>
<dbReference type="InterPro" id="IPR005114">
    <property type="entry name" value="Helicase_assoc"/>
</dbReference>
<dbReference type="Gene3D" id="6.10.140.530">
    <property type="match status" value="6"/>
</dbReference>
<feature type="compositionally biased region" description="Low complexity" evidence="1">
    <location>
        <begin position="39"/>
        <end position="57"/>
    </location>
</feature>
<feature type="compositionally biased region" description="Basic residues" evidence="1">
    <location>
        <begin position="723"/>
        <end position="733"/>
    </location>
</feature>
<feature type="compositionally biased region" description="Low complexity" evidence="1">
    <location>
        <begin position="633"/>
        <end position="643"/>
    </location>
</feature>
<feature type="compositionally biased region" description="Basic and acidic residues" evidence="1">
    <location>
        <begin position="58"/>
        <end position="79"/>
    </location>
</feature>
<evidence type="ECO:0000313" key="3">
    <source>
        <dbReference type="EMBL" id="CAD9990759.1"/>
    </source>
</evidence>
<name>A0A7S2YR94_9STRA</name>
<dbReference type="PANTHER" id="PTHR33418:SF1">
    <property type="entry name" value="HELICASE-ASSOCIATED DOMAIN-CONTAINING PROTEIN"/>
    <property type="match status" value="1"/>
</dbReference>
<dbReference type="PANTHER" id="PTHR33418">
    <property type="entry name" value="HELICASE-ASSOCIATED"/>
    <property type="match status" value="1"/>
</dbReference>
<dbReference type="Pfam" id="PF03457">
    <property type="entry name" value="HA"/>
    <property type="match status" value="6"/>
</dbReference>